<evidence type="ECO:0000313" key="14">
    <source>
        <dbReference type="EMBL" id="MBG9986859.1"/>
    </source>
</evidence>
<dbReference type="Pfam" id="PF00874">
    <property type="entry name" value="PRD"/>
    <property type="match status" value="1"/>
</dbReference>
<keyword evidence="4" id="KW-0597">Phosphoprotein</keyword>
<keyword evidence="15" id="KW-1185">Reference proteome</keyword>
<dbReference type="CDD" id="cd00211">
    <property type="entry name" value="PTS_IIA_fru"/>
    <property type="match status" value="1"/>
</dbReference>
<dbReference type="PANTHER" id="PTHR36203">
    <property type="entry name" value="ASCORBATE-SPECIFIC PTS SYSTEM EIIA COMPONENT"/>
    <property type="match status" value="1"/>
</dbReference>
<dbReference type="InterPro" id="IPR051351">
    <property type="entry name" value="Ascorbate-PTS_EIIA_comp"/>
</dbReference>
<dbReference type="EMBL" id="JACBXQ010000005">
    <property type="protein sequence ID" value="MBG9986859.1"/>
    <property type="molecule type" value="Genomic_DNA"/>
</dbReference>
<name>A0ABS0LS79_9LACT</name>
<evidence type="ECO:0000256" key="9">
    <source>
        <dbReference type="ARBA" id="ARBA00041175"/>
    </source>
</evidence>
<evidence type="ECO:0000256" key="1">
    <source>
        <dbReference type="ARBA" id="ARBA00004496"/>
    </source>
</evidence>
<gene>
    <name evidence="14" type="ORF">HZY91_08165</name>
</gene>
<dbReference type="PROSITE" id="PS51099">
    <property type="entry name" value="PTS_EIIB_TYPE_2"/>
    <property type="match status" value="1"/>
</dbReference>
<dbReference type="RefSeq" id="WP_197115782.1">
    <property type="nucleotide sequence ID" value="NZ_JACBXQ010000005.1"/>
</dbReference>
<accession>A0ABS0LS79</accession>
<evidence type="ECO:0000256" key="2">
    <source>
        <dbReference type="ARBA" id="ARBA00022448"/>
    </source>
</evidence>
<sequence>MLNNDIIKKLPIFSQYNGYAIADLERILTTSRKNILMDIERINEVLSYYDYPLVTTKEDRISLPPIAIKDLFVRMSPEMSQYYFQEERVWMILLYLFLEEDYISNFHLQSYLRVSKNTVLSDIKNVREFLTKEKVQLAYSRKLGYYLEGESLKVRAVLEKAVNEILKFESGKWIIRYTFYACQVDFEIDEIIEIFLAYTQQNQLSFIAERIEATSYLMLFLLKINKLSKWNCCVEEVEMINRSNVLDLVDHFVSRYPKLATEKYFIASRLLGCIQGDFYLYPDQQIVTIMNQIIELVSANTGIVFRNDEQFKMNLYNHLAPAYYRLSFEMTLLNPLKEQIISEYSSLFYLVKKSLSPLSEALQKEISEDEIAYFTMHFGGYITACQEGENQRQIVALAVCPNGVSSSLILTSELRNIMPEIDFKSLHQLELLPTLPPREYDLIFSTVYFETDKPLFVVQPFMNPVEKSLLKKKVYREFQIKSEDDSAVDEMMKIIAKHCQVQDEMLLRNELLAYQLTKNENNVRWEGISLNDLLQLDRIQMADRVDNWQSGIELAAQPLLEKGFIEASYIEAMIDSIHQLGAYIVLAPRVAVPHASPDKGVKRLGMSLLQLKEAVDFNRANEEYDEDRQVHLIFVLAAIDSSAHLRALQQLVMILDNEETIDRLIKAETCDEMYQIINECLKDGE</sequence>
<dbReference type="CDD" id="cd05568">
    <property type="entry name" value="PTS_IIB_bgl_like"/>
    <property type="match status" value="1"/>
</dbReference>
<evidence type="ECO:0000259" key="13">
    <source>
        <dbReference type="PROSITE" id="PS51372"/>
    </source>
</evidence>
<evidence type="ECO:0000256" key="6">
    <source>
        <dbReference type="ARBA" id="ARBA00022683"/>
    </source>
</evidence>
<keyword evidence="2" id="KW-0813">Transport</keyword>
<dbReference type="InterPro" id="IPR036634">
    <property type="entry name" value="PRD_sf"/>
</dbReference>
<dbReference type="InterPro" id="IPR002178">
    <property type="entry name" value="PTS_EIIA_type-2_dom"/>
</dbReference>
<evidence type="ECO:0000256" key="5">
    <source>
        <dbReference type="ARBA" id="ARBA00022679"/>
    </source>
</evidence>
<protein>
    <recommendedName>
        <fullName evidence="9">Ascorbate-specific PTS system EIIA component</fullName>
    </recommendedName>
    <alternativeName>
        <fullName evidence="10">Ascorbate-specific phosphotransferase enzyme IIA component</fullName>
    </alternativeName>
</protein>
<dbReference type="SUPFAM" id="SSF63520">
    <property type="entry name" value="PTS-regulatory domain, PRD"/>
    <property type="match status" value="1"/>
</dbReference>
<keyword evidence="3" id="KW-0963">Cytoplasm</keyword>
<dbReference type="InterPro" id="IPR036095">
    <property type="entry name" value="PTS_EIIB-like_sf"/>
</dbReference>
<keyword evidence="6" id="KW-0598">Phosphotransferase system</keyword>
<dbReference type="PROSITE" id="PS51372">
    <property type="entry name" value="PRD_2"/>
    <property type="match status" value="1"/>
</dbReference>
<reference evidence="14 15" key="1">
    <citation type="submission" date="2020-07" db="EMBL/GenBank/DDBJ databases">
        <title>Facklamia lactis sp. nov., isolated from raw milk.</title>
        <authorList>
            <person name="Doll E.V."/>
            <person name="Huptas C."/>
            <person name="Staib L."/>
            <person name="Wenning M."/>
            <person name="Scherer S."/>
        </authorList>
    </citation>
    <scope>NUCLEOTIDE SEQUENCE [LARGE SCALE GENOMIC DNA]</scope>
    <source>
        <strain evidence="14 15">DSM 111018</strain>
    </source>
</reference>
<feature type="domain" description="PTS EIIA type-2" evidence="11">
    <location>
        <begin position="532"/>
        <end position="680"/>
    </location>
</feature>
<dbReference type="SUPFAM" id="SSF55804">
    <property type="entry name" value="Phoshotransferase/anion transport protein"/>
    <property type="match status" value="1"/>
</dbReference>
<dbReference type="Gene3D" id="1.10.1790.10">
    <property type="entry name" value="PRD domain"/>
    <property type="match status" value="1"/>
</dbReference>
<dbReference type="InterPro" id="IPR011608">
    <property type="entry name" value="PRD"/>
</dbReference>
<dbReference type="Pfam" id="PF00359">
    <property type="entry name" value="PTS_EIIA_2"/>
    <property type="match status" value="1"/>
</dbReference>
<feature type="domain" description="PRD" evidence="13">
    <location>
        <begin position="281"/>
        <end position="388"/>
    </location>
</feature>
<dbReference type="InterPro" id="IPR013011">
    <property type="entry name" value="PTS_EIIB_2"/>
</dbReference>
<dbReference type="SUPFAM" id="SSF52794">
    <property type="entry name" value="PTS system IIB component-like"/>
    <property type="match status" value="1"/>
</dbReference>
<dbReference type="Gene3D" id="1.10.10.10">
    <property type="entry name" value="Winged helix-like DNA-binding domain superfamily/Winged helix DNA-binding domain"/>
    <property type="match status" value="1"/>
</dbReference>
<dbReference type="PANTHER" id="PTHR36203:SF1">
    <property type="entry name" value="ASCORBATE-SPECIFIC PTS SYSTEM EIIA COMPONENT"/>
    <property type="match status" value="1"/>
</dbReference>
<proteinExistence type="predicted"/>
<evidence type="ECO:0000259" key="12">
    <source>
        <dbReference type="PROSITE" id="PS51099"/>
    </source>
</evidence>
<evidence type="ECO:0000256" key="8">
    <source>
        <dbReference type="ARBA" id="ARBA00037387"/>
    </source>
</evidence>
<keyword evidence="7" id="KW-0418">Kinase</keyword>
<dbReference type="InterPro" id="IPR036388">
    <property type="entry name" value="WH-like_DNA-bd_sf"/>
</dbReference>
<evidence type="ECO:0000259" key="11">
    <source>
        <dbReference type="PROSITE" id="PS51094"/>
    </source>
</evidence>
<evidence type="ECO:0000313" key="15">
    <source>
        <dbReference type="Proteomes" id="UP000721415"/>
    </source>
</evidence>
<organism evidence="14 15">
    <name type="scientific">Facklamia lactis</name>
    <dbReference type="NCBI Taxonomy" id="2749967"/>
    <lineage>
        <taxon>Bacteria</taxon>
        <taxon>Bacillati</taxon>
        <taxon>Bacillota</taxon>
        <taxon>Bacilli</taxon>
        <taxon>Lactobacillales</taxon>
        <taxon>Aerococcaceae</taxon>
        <taxon>Facklamia</taxon>
    </lineage>
</organism>
<feature type="domain" description="PTS EIIB type-2" evidence="12">
    <location>
        <begin position="394"/>
        <end position="482"/>
    </location>
</feature>
<comment type="subcellular location">
    <subcellularLocation>
        <location evidence="1">Cytoplasm</location>
    </subcellularLocation>
</comment>
<evidence type="ECO:0000256" key="7">
    <source>
        <dbReference type="ARBA" id="ARBA00022777"/>
    </source>
</evidence>
<dbReference type="PROSITE" id="PS51094">
    <property type="entry name" value="PTS_EIIA_TYPE_2"/>
    <property type="match status" value="1"/>
</dbReference>
<evidence type="ECO:0000256" key="3">
    <source>
        <dbReference type="ARBA" id="ARBA00022490"/>
    </source>
</evidence>
<keyword evidence="5" id="KW-0808">Transferase</keyword>
<dbReference type="Proteomes" id="UP000721415">
    <property type="component" value="Unassembled WGS sequence"/>
</dbReference>
<dbReference type="Gene3D" id="3.40.930.10">
    <property type="entry name" value="Mannitol-specific EII, Chain A"/>
    <property type="match status" value="1"/>
</dbReference>
<evidence type="ECO:0000256" key="4">
    <source>
        <dbReference type="ARBA" id="ARBA00022553"/>
    </source>
</evidence>
<comment type="caution">
    <text evidence="14">The sequence shown here is derived from an EMBL/GenBank/DDBJ whole genome shotgun (WGS) entry which is preliminary data.</text>
</comment>
<evidence type="ECO:0000256" key="10">
    <source>
        <dbReference type="ARBA" id="ARBA00042072"/>
    </source>
</evidence>
<dbReference type="PROSITE" id="PS00372">
    <property type="entry name" value="PTS_EIIA_TYPE_2_HIS"/>
    <property type="match status" value="1"/>
</dbReference>
<dbReference type="Gene3D" id="3.40.50.2300">
    <property type="match status" value="1"/>
</dbReference>
<comment type="function">
    <text evidence="8">The phosphoenolpyruvate-dependent sugar phosphotransferase system (sugar PTS), a major carbohydrate active transport system, catalyzes the phosphorylation of incoming sugar substrates concomitantly with their translocation across the cell membrane. The enzyme II UlaABC PTS system is involved in ascorbate transport.</text>
</comment>
<dbReference type="InterPro" id="IPR016152">
    <property type="entry name" value="PTrfase/Anion_transptr"/>
</dbReference>